<dbReference type="STRING" id="564137.SAMN04488238_101545"/>
<dbReference type="InterPro" id="IPR018551">
    <property type="entry name" value="DUF2007"/>
</dbReference>
<dbReference type="InterPro" id="IPR011322">
    <property type="entry name" value="N-reg_PII-like_a/b"/>
</dbReference>
<evidence type="ECO:0000313" key="3">
    <source>
        <dbReference type="Proteomes" id="UP000198539"/>
    </source>
</evidence>
<organism evidence="2 3">
    <name type="scientific">Roseicitreum antarcticum</name>
    <dbReference type="NCBI Taxonomy" id="564137"/>
    <lineage>
        <taxon>Bacteria</taxon>
        <taxon>Pseudomonadati</taxon>
        <taxon>Pseudomonadota</taxon>
        <taxon>Alphaproteobacteria</taxon>
        <taxon>Rhodobacterales</taxon>
        <taxon>Paracoccaceae</taxon>
        <taxon>Roseicitreum</taxon>
    </lineage>
</organism>
<keyword evidence="3" id="KW-1185">Reference proteome</keyword>
<dbReference type="AlphaFoldDB" id="A0A1H2S9X5"/>
<name>A0A1H2S9X5_9RHOB</name>
<dbReference type="Gene3D" id="3.30.70.790">
    <property type="entry name" value="UreE, C-terminal domain"/>
    <property type="match status" value="1"/>
</dbReference>
<sequence length="71" mass="8013">MKELLRTTNPTIIPYATALLQGEGIEVFALDSHMSNMEGSIGVFPRRLMVRREDHFRALSVLKDNNIPVDS</sequence>
<protein>
    <submittedName>
        <fullName evidence="2">Putative signal transducing protein</fullName>
    </submittedName>
</protein>
<accession>A0A1H2S9X5</accession>
<evidence type="ECO:0000259" key="1">
    <source>
        <dbReference type="Pfam" id="PF09413"/>
    </source>
</evidence>
<evidence type="ECO:0000313" key="2">
    <source>
        <dbReference type="EMBL" id="SDW28471.1"/>
    </source>
</evidence>
<dbReference type="Pfam" id="PF09413">
    <property type="entry name" value="DUF2007"/>
    <property type="match status" value="1"/>
</dbReference>
<dbReference type="OrthoDB" id="5297170at2"/>
<dbReference type="RefSeq" id="WP_092885082.1">
    <property type="nucleotide sequence ID" value="NZ_CP061498.1"/>
</dbReference>
<gene>
    <name evidence="2" type="ORF">SAMN04488238_101545</name>
</gene>
<dbReference type="SUPFAM" id="SSF54913">
    <property type="entry name" value="GlnB-like"/>
    <property type="match status" value="1"/>
</dbReference>
<reference evidence="2 3" key="1">
    <citation type="submission" date="2016-10" db="EMBL/GenBank/DDBJ databases">
        <authorList>
            <person name="de Groot N.N."/>
        </authorList>
    </citation>
    <scope>NUCLEOTIDE SEQUENCE [LARGE SCALE GENOMIC DNA]</scope>
    <source>
        <strain evidence="2 3">CGMCC 1.8894</strain>
    </source>
</reference>
<dbReference type="Proteomes" id="UP000198539">
    <property type="component" value="Unassembled WGS sequence"/>
</dbReference>
<dbReference type="EMBL" id="FNOM01000001">
    <property type="protein sequence ID" value="SDW28471.1"/>
    <property type="molecule type" value="Genomic_DNA"/>
</dbReference>
<feature type="domain" description="DUF2007" evidence="1">
    <location>
        <begin position="1"/>
        <end position="64"/>
    </location>
</feature>
<proteinExistence type="predicted"/>